<evidence type="ECO:0000313" key="3">
    <source>
        <dbReference type="Proteomes" id="UP000179524"/>
    </source>
</evidence>
<comment type="caution">
    <text evidence="2">The sequence shown here is derived from an EMBL/GenBank/DDBJ whole genome shotgun (WGS) entry which is preliminary data.</text>
</comment>
<dbReference type="NCBIfam" id="NF041644">
    <property type="entry name" value="CBO0543_fam"/>
    <property type="match status" value="1"/>
</dbReference>
<accession>A0A1S2LEV9</accession>
<dbReference type="OrthoDB" id="2622010at2"/>
<feature type="transmembrane region" description="Helical" evidence="1">
    <location>
        <begin position="70"/>
        <end position="88"/>
    </location>
</feature>
<dbReference type="InterPro" id="IPR048147">
    <property type="entry name" value="CBO0543-like"/>
</dbReference>
<keyword evidence="3" id="KW-1185">Reference proteome</keyword>
<keyword evidence="1" id="KW-0812">Transmembrane</keyword>
<dbReference type="RefSeq" id="WP_071310772.1">
    <property type="nucleotide sequence ID" value="NZ_MLQR01000045.1"/>
</dbReference>
<feature type="transmembrane region" description="Helical" evidence="1">
    <location>
        <begin position="94"/>
        <end position="113"/>
    </location>
</feature>
<evidence type="ECO:0000256" key="1">
    <source>
        <dbReference type="SAM" id="Phobius"/>
    </source>
</evidence>
<keyword evidence="1" id="KW-1133">Transmembrane helix</keyword>
<dbReference type="AlphaFoldDB" id="A0A1S2LEV9"/>
<organism evidence="2 3">
    <name type="scientific">Anaerobacillus alkalilacustris</name>
    <dbReference type="NCBI Taxonomy" id="393763"/>
    <lineage>
        <taxon>Bacteria</taxon>
        <taxon>Bacillati</taxon>
        <taxon>Bacillota</taxon>
        <taxon>Bacilli</taxon>
        <taxon>Bacillales</taxon>
        <taxon>Bacillaceae</taxon>
        <taxon>Anaerobacillus</taxon>
    </lineage>
</organism>
<evidence type="ECO:0000313" key="2">
    <source>
        <dbReference type="EMBL" id="OIJ11059.1"/>
    </source>
</evidence>
<reference evidence="2 3" key="1">
    <citation type="submission" date="2016-10" db="EMBL/GenBank/DDBJ databases">
        <title>Draft genome sequences of four alkaliphilic bacteria belonging to the Anaerobacillus genus.</title>
        <authorList>
            <person name="Bassil N.M."/>
            <person name="Lloyd J.R."/>
        </authorList>
    </citation>
    <scope>NUCLEOTIDE SEQUENCE [LARGE SCALE GENOMIC DNA]</scope>
    <source>
        <strain evidence="2 3">DSM 18345</strain>
    </source>
</reference>
<feature type="transmembrane region" description="Helical" evidence="1">
    <location>
        <begin position="32"/>
        <end position="49"/>
    </location>
</feature>
<proteinExistence type="predicted"/>
<keyword evidence="1" id="KW-0472">Membrane</keyword>
<dbReference type="EMBL" id="MLQR01000045">
    <property type="protein sequence ID" value="OIJ11059.1"/>
    <property type="molecule type" value="Genomic_DNA"/>
</dbReference>
<gene>
    <name evidence="2" type="ORF">BKP37_16750</name>
</gene>
<feature type="transmembrane region" description="Helical" evidence="1">
    <location>
        <begin position="125"/>
        <end position="145"/>
    </location>
</feature>
<protein>
    <submittedName>
        <fullName evidence="2">Uncharacterized protein</fullName>
    </submittedName>
</protein>
<dbReference type="Proteomes" id="UP000179524">
    <property type="component" value="Unassembled WGS sequence"/>
</dbReference>
<name>A0A1S2LEV9_9BACI</name>
<sequence>MDRKILRFLLLLGLGLLPTIFLKKKNIKDWVISFLLNSYFVTYIDSLMVKTKRISYPARFLPKSFETSVIYDYLLCPLVCVWFNQVSYKKNIKTILLQALLFTVPACGLEYWFEKYTNLVKYNKWSIIRTFFSLFIIKLLVRGLVECFRIFEDSEKNMHEKQKTFNDNLVIVNK</sequence>